<proteinExistence type="predicted"/>
<sequence length="314" mass="36486">MNLRAFVSNGSEIMDAVSALDRSANLSPKVLGIPWDSAADNFSLSIKVCMDKFVRKRTIARQIAFIYDPFGWFIPLSVKAKHFQQFLWKESYDWDEPLTEEHRQEWYSIVGDMTGFHKTVARKSFSSRLKTGPYVKNRVREVHNIVATLKEMELDVQFGYVDTKWNMADICTRGASSKDLSTHAWWTGYTLNSILHDGFAKTFFHLKEEKEEEDDDVYCPSTVDVNAVTKHDDRIEDILDLARYRNLTKTLRILAYVIRFMTNIIRHLQSPFRSKLANSCFNRPSQEKTLVASDIREAHNMLIRNHQIVHLCPQ</sequence>
<protein>
    <submittedName>
        <fullName evidence="1">Uncharacterized protein</fullName>
    </submittedName>
</protein>
<dbReference type="PANTHER" id="PTHR47331:SF1">
    <property type="entry name" value="GAG-LIKE PROTEIN"/>
    <property type="match status" value="1"/>
</dbReference>
<accession>A0A0C2CH27</accession>
<gene>
    <name evidence="1" type="ORF">ANCDUO_14156</name>
</gene>
<keyword evidence="2" id="KW-1185">Reference proteome</keyword>
<name>A0A0C2CH27_9BILA</name>
<evidence type="ECO:0000313" key="2">
    <source>
        <dbReference type="Proteomes" id="UP000054047"/>
    </source>
</evidence>
<dbReference type="OrthoDB" id="5877161at2759"/>
<organism evidence="1 2">
    <name type="scientific">Ancylostoma duodenale</name>
    <dbReference type="NCBI Taxonomy" id="51022"/>
    <lineage>
        <taxon>Eukaryota</taxon>
        <taxon>Metazoa</taxon>
        <taxon>Ecdysozoa</taxon>
        <taxon>Nematoda</taxon>
        <taxon>Chromadorea</taxon>
        <taxon>Rhabditida</taxon>
        <taxon>Rhabditina</taxon>
        <taxon>Rhabditomorpha</taxon>
        <taxon>Strongyloidea</taxon>
        <taxon>Ancylostomatidae</taxon>
        <taxon>Ancylostomatinae</taxon>
        <taxon>Ancylostoma</taxon>
    </lineage>
</organism>
<dbReference type="EMBL" id="KN736932">
    <property type="protein sequence ID" value="KIH55683.1"/>
    <property type="molecule type" value="Genomic_DNA"/>
</dbReference>
<dbReference type="InterPro" id="IPR008042">
    <property type="entry name" value="Retrotrans_Pao"/>
</dbReference>
<dbReference type="PANTHER" id="PTHR47331">
    <property type="entry name" value="PHD-TYPE DOMAIN-CONTAINING PROTEIN"/>
    <property type="match status" value="1"/>
</dbReference>
<reference evidence="1 2" key="1">
    <citation type="submission" date="2013-12" db="EMBL/GenBank/DDBJ databases">
        <title>Draft genome of the parsitic nematode Ancylostoma duodenale.</title>
        <authorList>
            <person name="Mitreva M."/>
        </authorList>
    </citation>
    <scope>NUCLEOTIDE SEQUENCE [LARGE SCALE GENOMIC DNA]</scope>
    <source>
        <strain evidence="1 2">Zhejiang</strain>
    </source>
</reference>
<evidence type="ECO:0000313" key="1">
    <source>
        <dbReference type="EMBL" id="KIH55683.1"/>
    </source>
</evidence>
<dbReference type="AlphaFoldDB" id="A0A0C2CH27"/>
<dbReference type="Pfam" id="PF05380">
    <property type="entry name" value="Peptidase_A17"/>
    <property type="match status" value="1"/>
</dbReference>
<dbReference type="Proteomes" id="UP000054047">
    <property type="component" value="Unassembled WGS sequence"/>
</dbReference>